<dbReference type="InterPro" id="IPR043137">
    <property type="entry name" value="GGT_ssub_C"/>
</dbReference>
<sequence>MVLRLQEVFIYPVVVINYIEVEFMKYLVKGEYLQMLNIDTLHNPYPSRRMTVYAKNGMVATSQPLAAEAGLAVLRKGGNAIDAAIAAAVCLTVVEPTSNGIGGDAFALVWSKGQLYGLNASGPAPQLLTLQALEKAGYQEMPAYGWFPVTVPGAPAAWAELSSRFGKLPLTETMAPAITYAQQGFPISPTVGRNWEIAFQRYAQDLKEEQYQNWFKTFAPQGRTPKIGEIWSSADHARTLQSIAETQAHSFYCGAIADQIDHFSQRYGGFLRKEDLAAYKPEWVTPISINYRGYEVWEIPPNGHGLVALLALNILKGFDFGIKESADSYHRQIEALKLAFADGKKYIADPSRMTLRIEDLLSDGYAMERRKLIGEKALQPEPGNPHKGGTVYLAAADSEGNMVSFIQSNYLDFGSGLVVPGTGICLHNRGNNFSLDPSHANCLEPGKKPYHTIIPGFLTKGHLPIGPFGVMGAFMQPQGHVQVIMNTLDYHLNPQASLDAPRWQWINGKTVEIEHAFSNQVAEELIRRGHDIRWSVNTAGFGRGQIIWRNKEGILVGGTEPRADGHIAMW</sequence>
<dbReference type="GO" id="GO:0016740">
    <property type="term" value="F:transferase activity"/>
    <property type="evidence" value="ECO:0007669"/>
    <property type="project" value="UniProtKB-KW"/>
</dbReference>
<dbReference type="STRING" id="768710.DesyoDRAFT_3296"/>
<dbReference type="EMBL" id="CM001441">
    <property type="protein sequence ID" value="EHQ90326.1"/>
    <property type="molecule type" value="Genomic_DNA"/>
</dbReference>
<organism evidence="1 2">
    <name type="scientific">Desulfosporosinus youngiae DSM 17734</name>
    <dbReference type="NCBI Taxonomy" id="768710"/>
    <lineage>
        <taxon>Bacteria</taxon>
        <taxon>Bacillati</taxon>
        <taxon>Bacillota</taxon>
        <taxon>Clostridia</taxon>
        <taxon>Eubacteriales</taxon>
        <taxon>Desulfitobacteriaceae</taxon>
        <taxon>Desulfosporosinus</taxon>
    </lineage>
</organism>
<dbReference type="Gene3D" id="3.60.20.40">
    <property type="match status" value="1"/>
</dbReference>
<dbReference type="Pfam" id="PF01019">
    <property type="entry name" value="G_glu_transpept"/>
    <property type="match status" value="1"/>
</dbReference>
<dbReference type="AlphaFoldDB" id="H5XWF7"/>
<dbReference type="PRINTS" id="PR01210">
    <property type="entry name" value="GGTRANSPTASE"/>
</dbReference>
<keyword evidence="2" id="KW-1185">Reference proteome</keyword>
<proteinExistence type="predicted"/>
<evidence type="ECO:0000313" key="1">
    <source>
        <dbReference type="EMBL" id="EHQ90326.1"/>
    </source>
</evidence>
<dbReference type="MEROPS" id="T03.025"/>
<reference evidence="1 2" key="1">
    <citation type="submission" date="2011-11" db="EMBL/GenBank/DDBJ databases">
        <title>The Noncontiguous Finished genome of Desulfosporosinus youngiae DSM 17734.</title>
        <authorList>
            <consortium name="US DOE Joint Genome Institute (JGI-PGF)"/>
            <person name="Lucas S."/>
            <person name="Han J."/>
            <person name="Lapidus A."/>
            <person name="Cheng J.-F."/>
            <person name="Goodwin L."/>
            <person name="Pitluck S."/>
            <person name="Peters L."/>
            <person name="Ovchinnikova G."/>
            <person name="Lu M."/>
            <person name="Land M.L."/>
            <person name="Hauser L."/>
            <person name="Pester M."/>
            <person name="Spring S."/>
            <person name="Ollivier B."/>
            <person name="Rattei T."/>
            <person name="Klenk H.-P."/>
            <person name="Wagner M."/>
            <person name="Loy A."/>
            <person name="Woyke T.J."/>
        </authorList>
    </citation>
    <scope>NUCLEOTIDE SEQUENCE [LARGE SCALE GENOMIC DNA]</scope>
    <source>
        <strain evidence="1 2">DSM 17734</strain>
    </source>
</reference>
<dbReference type="SUPFAM" id="SSF56235">
    <property type="entry name" value="N-terminal nucleophile aminohydrolases (Ntn hydrolases)"/>
    <property type="match status" value="1"/>
</dbReference>
<dbReference type="eggNOG" id="COG0405">
    <property type="taxonomic scope" value="Bacteria"/>
</dbReference>
<protein>
    <submittedName>
        <fullName evidence="1">Gamma-glutamyltransferase</fullName>
    </submittedName>
</protein>
<name>H5XWF7_9FIRM</name>
<dbReference type="PANTHER" id="PTHR43881:SF1">
    <property type="entry name" value="GAMMA-GLUTAMYLTRANSPEPTIDASE (AFU_ORTHOLOGUE AFUA_4G13580)"/>
    <property type="match status" value="1"/>
</dbReference>
<dbReference type="Gene3D" id="1.10.246.230">
    <property type="match status" value="1"/>
</dbReference>
<accession>H5XWF7</accession>
<keyword evidence="1" id="KW-0808">Transferase</keyword>
<dbReference type="InterPro" id="IPR029055">
    <property type="entry name" value="Ntn_hydrolases_N"/>
</dbReference>
<dbReference type="PANTHER" id="PTHR43881">
    <property type="entry name" value="GAMMA-GLUTAMYLTRANSPEPTIDASE (AFU_ORTHOLOGUE AFUA_4G13580)"/>
    <property type="match status" value="1"/>
</dbReference>
<dbReference type="InterPro" id="IPR052896">
    <property type="entry name" value="GGT-like_enzyme"/>
</dbReference>
<dbReference type="HOGENOM" id="CLU_014813_3_2_9"/>
<dbReference type="Proteomes" id="UP000005104">
    <property type="component" value="Chromosome"/>
</dbReference>
<gene>
    <name evidence="1" type="ORF">DesyoDRAFT_3296</name>
</gene>
<evidence type="ECO:0000313" key="2">
    <source>
        <dbReference type="Proteomes" id="UP000005104"/>
    </source>
</evidence>